<evidence type="ECO:0000313" key="1">
    <source>
        <dbReference type="EMBL" id="WQD38655.1"/>
    </source>
</evidence>
<reference evidence="1 2" key="1">
    <citation type="submission" date="2023-12" db="EMBL/GenBank/DDBJ databases">
        <title>Genome sequencing and assembly of bacterial species from a model synthetic community.</title>
        <authorList>
            <person name="Hogle S.L."/>
        </authorList>
    </citation>
    <scope>NUCLEOTIDE SEQUENCE [LARGE SCALE GENOMIC DNA]</scope>
    <source>
        <strain evidence="1 2">HAMBI_3031</strain>
    </source>
</reference>
<gene>
    <name evidence="1" type="ORF">U0035_00655</name>
</gene>
<accession>A0ABZ0W928</accession>
<proteinExistence type="predicted"/>
<keyword evidence="2" id="KW-1185">Reference proteome</keyword>
<protein>
    <recommendedName>
        <fullName evidence="3">FHA domain-containing protein</fullName>
    </recommendedName>
</protein>
<name>A0ABZ0W928_9BACT</name>
<evidence type="ECO:0008006" key="3">
    <source>
        <dbReference type="Google" id="ProtNLM"/>
    </source>
</evidence>
<dbReference type="Proteomes" id="UP001325680">
    <property type="component" value="Chromosome"/>
</dbReference>
<dbReference type="RefSeq" id="WP_114791389.1">
    <property type="nucleotide sequence ID" value="NZ_CP139960.1"/>
</dbReference>
<sequence length="314" mass="36198">MLNKIKKWLLPDEEEEEKRLTNQVLVNQVVASFKETIERESFNKRMMYDCSYLILMRPEDYHHAELRLAGITEGILDEFYSHINEKKNQYPRYDPIGSFWDFQYCPAEKGVDNTEIEPGSVQVVSAPTSEKSWMELSSEQIKVSVSSKHSKYSKYDLNPNTFANIDILSKGHFRVKFNKELFASESNTTSTGTNTSLTPKKDKLATLQFVINKQRYSFPMREKQLKITRAVEGLTSTATLLCINEPSGSLQKEHVMIKYEEGSRLFYIALFADAFVNEQKLELSRTGETPVWHPLKNDSTIVCGIFQLDFKAEV</sequence>
<organism evidence="1 2">
    <name type="scientific">Niabella yanshanensis</name>
    <dbReference type="NCBI Taxonomy" id="577386"/>
    <lineage>
        <taxon>Bacteria</taxon>
        <taxon>Pseudomonadati</taxon>
        <taxon>Bacteroidota</taxon>
        <taxon>Chitinophagia</taxon>
        <taxon>Chitinophagales</taxon>
        <taxon>Chitinophagaceae</taxon>
        <taxon>Niabella</taxon>
    </lineage>
</organism>
<dbReference type="EMBL" id="CP139960">
    <property type="protein sequence ID" value="WQD38655.1"/>
    <property type="molecule type" value="Genomic_DNA"/>
</dbReference>
<evidence type="ECO:0000313" key="2">
    <source>
        <dbReference type="Proteomes" id="UP001325680"/>
    </source>
</evidence>